<name>A0A177EL51_9MICR</name>
<feature type="transmembrane region" description="Helical" evidence="2">
    <location>
        <begin position="485"/>
        <end position="518"/>
    </location>
</feature>
<feature type="transmembrane region" description="Helical" evidence="2">
    <location>
        <begin position="415"/>
        <end position="437"/>
    </location>
</feature>
<dbReference type="AlphaFoldDB" id="A0A177EL51"/>
<dbReference type="EMBL" id="LTDL01000014">
    <property type="protein sequence ID" value="OAG31832.1"/>
    <property type="molecule type" value="Genomic_DNA"/>
</dbReference>
<dbReference type="OrthoDB" id="1601at2759"/>
<dbReference type="RefSeq" id="XP_067545433.1">
    <property type="nucleotide sequence ID" value="XM_067687725.1"/>
</dbReference>
<evidence type="ECO:0000313" key="3">
    <source>
        <dbReference type="EMBL" id="OAG31832.1"/>
    </source>
</evidence>
<evidence type="ECO:0000256" key="1">
    <source>
        <dbReference type="SAM" id="MobiDB-lite"/>
    </source>
</evidence>
<keyword evidence="2" id="KW-0472">Membrane</keyword>
<accession>A0A177EL51</accession>
<dbReference type="GeneID" id="93646657"/>
<keyword evidence="4" id="KW-1185">Reference proteome</keyword>
<gene>
    <name evidence="3" type="ORF">NEDG_00307</name>
</gene>
<feature type="transmembrane region" description="Helical" evidence="2">
    <location>
        <begin position="382"/>
        <end position="403"/>
    </location>
</feature>
<feature type="region of interest" description="Disordered" evidence="1">
    <location>
        <begin position="304"/>
        <end position="333"/>
    </location>
</feature>
<protein>
    <submittedName>
        <fullName evidence="3">Uncharacterized protein</fullName>
    </submittedName>
</protein>
<feature type="transmembrane region" description="Helical" evidence="2">
    <location>
        <begin position="46"/>
        <end position="65"/>
    </location>
</feature>
<feature type="transmembrane region" description="Helical" evidence="2">
    <location>
        <begin position="7"/>
        <end position="26"/>
    </location>
</feature>
<dbReference type="Proteomes" id="UP000185944">
    <property type="component" value="Unassembled WGS sequence"/>
</dbReference>
<keyword evidence="2" id="KW-1133">Transmembrane helix</keyword>
<reference evidence="3 4" key="1">
    <citation type="submission" date="2016-02" db="EMBL/GenBank/DDBJ databases">
        <title>Discovery of a natural microsporidian pathogen with a broad tissue tropism in Caenorhabditis elegans.</title>
        <authorList>
            <person name="Luallen R.J."/>
            <person name="Reinke A.W."/>
            <person name="Tong L."/>
            <person name="Botts M.R."/>
            <person name="Felix M.-A."/>
            <person name="Troemel E.R."/>
        </authorList>
    </citation>
    <scope>NUCLEOTIDE SEQUENCE [LARGE SCALE GENOMIC DNA]</scope>
    <source>
        <strain evidence="3 4">JUm2807</strain>
    </source>
</reference>
<proteinExistence type="predicted"/>
<keyword evidence="2" id="KW-0812">Transmembrane</keyword>
<dbReference type="VEuPathDB" id="MicrosporidiaDB:NEDG_00307"/>
<feature type="compositionally biased region" description="Basic and acidic residues" evidence="1">
    <location>
        <begin position="317"/>
        <end position="333"/>
    </location>
</feature>
<evidence type="ECO:0000313" key="4">
    <source>
        <dbReference type="Proteomes" id="UP000185944"/>
    </source>
</evidence>
<comment type="caution">
    <text evidence="3">The sequence shown here is derived from an EMBL/GenBank/DDBJ whole genome shotgun (WGS) entry which is preliminary data.</text>
</comment>
<feature type="region of interest" description="Disordered" evidence="1">
    <location>
        <begin position="96"/>
        <end position="117"/>
    </location>
</feature>
<evidence type="ECO:0000256" key="2">
    <source>
        <dbReference type="SAM" id="Phobius"/>
    </source>
</evidence>
<feature type="compositionally biased region" description="Low complexity" evidence="1">
    <location>
        <begin position="304"/>
        <end position="313"/>
    </location>
</feature>
<sequence length="540" mass="61256">MSNERTFWSYVGLLDYALSVIGSYYTESILIAPITKRSLLDDLGCLTVQSFCYFICPLYPFLMALGKRTKDCFSRAPPKTRGKKQDKVHLPLSWSHSSLCKPAGKRQKQENVKKAPSSSSGEKAKIVLFVAVLAVLNICNRLLLCKSLEYTTYPIIGIVRTFRVFPVSLDAQQDKRQPPRSLANSAGVAMGMVGIFSYIFSPEEKVENIYFLGQVLKSGKPEGLRNNDMRNIIRLSLRFLHYHMGKGTEKKESEEEVFMTQIYNGERAKQDFFLPIKEQAARYYHGLVSLYVSNPNFSGVSSFSGVSRHSSTSKTPKALEKPDSKPDHKPETTTEKVFREIVNIGNGPNHPAVTQLAYSFIRMICTGNNPRYFRAFLERRKINAAVLLTLFSWTEMILDAGQVTLANVYGIDHLYILYGVNIFSSLLGCGVLAFARYPEERMLQYIRRDVILSAFALSLTRMFSYKDVDKKYPMVKIGLHIGKRFFALFTSIIFFGHDFNAGHVFGIVLVFIACLLYLDMNEVLLSRWSFQGLLKRRSLG</sequence>
<organism evidence="3 4">
    <name type="scientific">Nematocida displodere</name>
    <dbReference type="NCBI Taxonomy" id="1805483"/>
    <lineage>
        <taxon>Eukaryota</taxon>
        <taxon>Fungi</taxon>
        <taxon>Fungi incertae sedis</taxon>
        <taxon>Microsporidia</taxon>
        <taxon>Nematocida</taxon>
    </lineage>
</organism>